<sequence>MSNDTPVAPWYRQPWLWFLLFFPAAAIIWCIFMITMAITSENAMVTDDYSKEGKSINLELARDTKAVELGLGAVLDFSGEQEIRVTMSSDKSAVSYPYLILKLFHPTLEEKDRTIQLNPVSEHAYTTAMPRDINGRWYLDLRSPDNDWRLKGEILLPAAMPMALGTAASEDG</sequence>
<keyword evidence="3" id="KW-1185">Reference proteome</keyword>
<accession>A0ABU3VXS2</accession>
<name>A0ABU3VXS2_9GAMM</name>
<evidence type="ECO:0000313" key="2">
    <source>
        <dbReference type="EMBL" id="MDV2079044.1"/>
    </source>
</evidence>
<keyword evidence="1" id="KW-0812">Transmembrane</keyword>
<organism evidence="2 3">
    <name type="scientific">Marinobacter xestospongiae</name>
    <dbReference type="NCBI Taxonomy" id="994319"/>
    <lineage>
        <taxon>Bacteria</taxon>
        <taxon>Pseudomonadati</taxon>
        <taxon>Pseudomonadota</taxon>
        <taxon>Gammaproteobacteria</taxon>
        <taxon>Pseudomonadales</taxon>
        <taxon>Marinobacteraceae</taxon>
        <taxon>Marinobacter</taxon>
    </lineage>
</organism>
<dbReference type="Proteomes" id="UP001269819">
    <property type="component" value="Unassembled WGS sequence"/>
</dbReference>
<keyword evidence="1" id="KW-0472">Membrane</keyword>
<comment type="caution">
    <text evidence="2">The sequence shown here is derived from an EMBL/GenBank/DDBJ whole genome shotgun (WGS) entry which is preliminary data.</text>
</comment>
<evidence type="ECO:0000256" key="1">
    <source>
        <dbReference type="SAM" id="Phobius"/>
    </source>
</evidence>
<keyword evidence="1" id="KW-1133">Transmembrane helix</keyword>
<protein>
    <submittedName>
        <fullName evidence="2">FixH family protein</fullName>
    </submittedName>
</protein>
<dbReference type="RefSeq" id="WP_227175634.1">
    <property type="nucleotide sequence ID" value="NZ_BAABBC010000006.1"/>
</dbReference>
<dbReference type="Pfam" id="PF05751">
    <property type="entry name" value="FixH"/>
    <property type="match status" value="1"/>
</dbReference>
<gene>
    <name evidence="2" type="ORF">RYS15_10115</name>
</gene>
<evidence type="ECO:0000313" key="3">
    <source>
        <dbReference type="Proteomes" id="UP001269819"/>
    </source>
</evidence>
<dbReference type="InterPro" id="IPR008620">
    <property type="entry name" value="FixH"/>
</dbReference>
<feature type="transmembrane region" description="Helical" evidence="1">
    <location>
        <begin position="15"/>
        <end position="34"/>
    </location>
</feature>
<reference evidence="2 3" key="1">
    <citation type="submission" date="2023-10" db="EMBL/GenBank/DDBJ databases">
        <title>Characteristics and mechanism of a salt-tolerant marine origin heterotrophic nitrifying- aerobic denitrifying bacteria Marinobacter xestospongiae HN1.</title>
        <authorList>
            <person name="Qi R."/>
        </authorList>
    </citation>
    <scope>NUCLEOTIDE SEQUENCE [LARGE SCALE GENOMIC DNA]</scope>
    <source>
        <strain evidence="2 3">HN1</strain>
    </source>
</reference>
<dbReference type="EMBL" id="JAWIIJ010000006">
    <property type="protein sequence ID" value="MDV2079044.1"/>
    <property type="molecule type" value="Genomic_DNA"/>
</dbReference>
<proteinExistence type="predicted"/>